<evidence type="ECO:0000313" key="7">
    <source>
        <dbReference type="EMBL" id="PVI08236.1"/>
    </source>
</evidence>
<evidence type="ECO:0000256" key="4">
    <source>
        <dbReference type="ARBA" id="ARBA00023136"/>
    </source>
</evidence>
<organism evidence="7 8">
    <name type="scientific">Periconia macrospinosa</name>
    <dbReference type="NCBI Taxonomy" id="97972"/>
    <lineage>
        <taxon>Eukaryota</taxon>
        <taxon>Fungi</taxon>
        <taxon>Dikarya</taxon>
        <taxon>Ascomycota</taxon>
        <taxon>Pezizomycotina</taxon>
        <taxon>Dothideomycetes</taxon>
        <taxon>Pleosporomycetidae</taxon>
        <taxon>Pleosporales</taxon>
        <taxon>Massarineae</taxon>
        <taxon>Periconiaceae</taxon>
        <taxon>Periconia</taxon>
    </lineage>
</organism>
<feature type="transmembrane region" description="Helical" evidence="6">
    <location>
        <begin position="165"/>
        <end position="186"/>
    </location>
</feature>
<feature type="transmembrane region" description="Helical" evidence="6">
    <location>
        <begin position="17"/>
        <end position="39"/>
    </location>
</feature>
<feature type="region of interest" description="Disordered" evidence="5">
    <location>
        <begin position="280"/>
        <end position="309"/>
    </location>
</feature>
<gene>
    <name evidence="7" type="ORF">DM02DRAFT_690747</name>
</gene>
<protein>
    <recommendedName>
        <fullName evidence="9">RTA1-domain-containing protein</fullName>
    </recommendedName>
</protein>
<keyword evidence="3 6" id="KW-1133">Transmembrane helix</keyword>
<dbReference type="Pfam" id="PF04479">
    <property type="entry name" value="RTA1"/>
    <property type="match status" value="1"/>
</dbReference>
<keyword evidence="2 6" id="KW-0812">Transmembrane</keyword>
<dbReference type="Proteomes" id="UP000244855">
    <property type="component" value="Unassembled WGS sequence"/>
</dbReference>
<dbReference type="STRING" id="97972.A0A2V1ED24"/>
<evidence type="ECO:0000256" key="6">
    <source>
        <dbReference type="SAM" id="Phobius"/>
    </source>
</evidence>
<sequence length="309" mass="34510">MAMATDSCAALTTQGSVWTFCPSLGADVLFCVLFALTTVAHIAQMIWYKKWYSSVIVISAALQTTSYIIRGINIQQPSQSTLYIIWFVLMMIAPIWLNAYVYMVLGRMIYNFTTEATLLHIKAWTFGMIFVVLDIIAFFVQVIGAIVAASSSIMGGNLGSVGLDIYMGGCGFQQLCILGFLTYTILFHKRLRSISEVEAKRRATILIFVEYIIIVLITTRVVFRLVQYSQGFKSDISNHEAYEYALDSLPMFAGLVLLNIYHPGRLMPGREADIPSHKTRRMAARNGSPMGGRLAESKYTLVENPQADE</sequence>
<reference evidence="7 8" key="1">
    <citation type="journal article" date="2018" name="Sci. Rep.">
        <title>Comparative genomics provides insights into the lifestyle and reveals functional heterogeneity of dark septate endophytic fungi.</title>
        <authorList>
            <person name="Knapp D.G."/>
            <person name="Nemeth J.B."/>
            <person name="Barry K."/>
            <person name="Hainaut M."/>
            <person name="Henrissat B."/>
            <person name="Johnson J."/>
            <person name="Kuo A."/>
            <person name="Lim J.H.P."/>
            <person name="Lipzen A."/>
            <person name="Nolan M."/>
            <person name="Ohm R.A."/>
            <person name="Tamas L."/>
            <person name="Grigoriev I.V."/>
            <person name="Spatafora J.W."/>
            <person name="Nagy L.G."/>
            <person name="Kovacs G.M."/>
        </authorList>
    </citation>
    <scope>NUCLEOTIDE SEQUENCE [LARGE SCALE GENOMIC DNA]</scope>
    <source>
        <strain evidence="7 8">DSE2036</strain>
    </source>
</reference>
<keyword evidence="8" id="KW-1185">Reference proteome</keyword>
<evidence type="ECO:0000256" key="5">
    <source>
        <dbReference type="SAM" id="MobiDB-lite"/>
    </source>
</evidence>
<accession>A0A2V1ED24</accession>
<keyword evidence="4 6" id="KW-0472">Membrane</keyword>
<dbReference type="InterPro" id="IPR007568">
    <property type="entry name" value="RTA1"/>
</dbReference>
<evidence type="ECO:0000256" key="3">
    <source>
        <dbReference type="ARBA" id="ARBA00022989"/>
    </source>
</evidence>
<feature type="transmembrane region" description="Helical" evidence="6">
    <location>
        <begin position="206"/>
        <end position="226"/>
    </location>
</feature>
<dbReference type="EMBL" id="KZ805301">
    <property type="protein sequence ID" value="PVI08236.1"/>
    <property type="molecule type" value="Genomic_DNA"/>
</dbReference>
<dbReference type="PANTHER" id="PTHR31465">
    <property type="entry name" value="PROTEIN RTA1-RELATED"/>
    <property type="match status" value="1"/>
</dbReference>
<dbReference type="OrthoDB" id="5384040at2759"/>
<comment type="subcellular location">
    <subcellularLocation>
        <location evidence="1">Membrane</location>
        <topology evidence="1">Multi-pass membrane protein</topology>
    </subcellularLocation>
</comment>
<name>A0A2V1ED24_9PLEO</name>
<feature type="transmembrane region" description="Helical" evidence="6">
    <location>
        <begin position="126"/>
        <end position="153"/>
    </location>
</feature>
<proteinExistence type="predicted"/>
<evidence type="ECO:0000256" key="2">
    <source>
        <dbReference type="ARBA" id="ARBA00022692"/>
    </source>
</evidence>
<feature type="transmembrane region" description="Helical" evidence="6">
    <location>
        <begin position="241"/>
        <end position="261"/>
    </location>
</feature>
<feature type="transmembrane region" description="Helical" evidence="6">
    <location>
        <begin position="51"/>
        <end position="69"/>
    </location>
</feature>
<evidence type="ECO:0008006" key="9">
    <source>
        <dbReference type="Google" id="ProtNLM"/>
    </source>
</evidence>
<feature type="transmembrane region" description="Helical" evidence="6">
    <location>
        <begin position="81"/>
        <end position="105"/>
    </location>
</feature>
<evidence type="ECO:0000313" key="8">
    <source>
        <dbReference type="Proteomes" id="UP000244855"/>
    </source>
</evidence>
<dbReference type="GO" id="GO:0016020">
    <property type="term" value="C:membrane"/>
    <property type="evidence" value="ECO:0007669"/>
    <property type="project" value="UniProtKB-SubCell"/>
</dbReference>
<dbReference type="PANTHER" id="PTHR31465:SF15">
    <property type="entry name" value="LIPID TRANSPORTER ATNI-RELATED"/>
    <property type="match status" value="1"/>
</dbReference>
<dbReference type="AlphaFoldDB" id="A0A2V1ED24"/>
<evidence type="ECO:0000256" key="1">
    <source>
        <dbReference type="ARBA" id="ARBA00004141"/>
    </source>
</evidence>